<gene>
    <name evidence="1" type="ORF">GH808_09135</name>
</gene>
<comment type="caution">
    <text evidence="1">The sequence shown here is derived from an EMBL/GenBank/DDBJ whole genome shotgun (WGS) entry which is preliminary data.</text>
</comment>
<protein>
    <submittedName>
        <fullName evidence="1">Uncharacterized protein</fullName>
    </submittedName>
</protein>
<sequence>MAFNNPGYMTRGFQTEVPIETQLMIYDCLEKAKRSLTVMDYLQVFKLDKVSSNGSYCQRVVHSQEVPPFEKTVYLTLPEDRIITTKIYVIDDGDHHTFLLASEY</sequence>
<keyword evidence="2" id="KW-1185">Reference proteome</keyword>
<proteinExistence type="predicted"/>
<organism evidence="1 2">
    <name type="scientific">Acetobacterium fimetarium</name>
    <dbReference type="NCBI Taxonomy" id="52691"/>
    <lineage>
        <taxon>Bacteria</taxon>
        <taxon>Bacillati</taxon>
        <taxon>Bacillota</taxon>
        <taxon>Clostridia</taxon>
        <taxon>Eubacteriales</taxon>
        <taxon>Eubacteriaceae</taxon>
        <taxon>Acetobacterium</taxon>
    </lineage>
</organism>
<dbReference type="EMBL" id="WJBC01000011">
    <property type="protein sequence ID" value="MBC3804593.1"/>
    <property type="molecule type" value="Genomic_DNA"/>
</dbReference>
<dbReference type="RefSeq" id="WP_186842475.1">
    <property type="nucleotide sequence ID" value="NZ_WJBC01000011.1"/>
</dbReference>
<dbReference type="InterPro" id="IPR009303">
    <property type="entry name" value="DUF960"/>
</dbReference>
<accession>A0ABR6WVP9</accession>
<name>A0ABR6WVP9_9FIRM</name>
<evidence type="ECO:0000313" key="2">
    <source>
        <dbReference type="Proteomes" id="UP000603234"/>
    </source>
</evidence>
<dbReference type="Gene3D" id="3.10.450.150">
    <property type="entry name" value="enterococcus faecalis protein"/>
    <property type="match status" value="1"/>
</dbReference>
<evidence type="ECO:0000313" key="1">
    <source>
        <dbReference type="EMBL" id="MBC3804593.1"/>
    </source>
</evidence>
<dbReference type="Pfam" id="PF06124">
    <property type="entry name" value="DUF960"/>
    <property type="match status" value="1"/>
</dbReference>
<reference evidence="1 2" key="1">
    <citation type="journal article" date="2020" name="mSystems">
        <title>Defining Genomic and Predicted Metabolic Features of the Acetobacterium Genus.</title>
        <authorList>
            <person name="Ross D.E."/>
            <person name="Marshall C.W."/>
            <person name="Gulliver D."/>
            <person name="May H.D."/>
            <person name="Norman R.S."/>
        </authorList>
    </citation>
    <scope>NUCLEOTIDE SEQUENCE [LARGE SCALE GENOMIC DNA]</scope>
    <source>
        <strain evidence="1 2">DSM 8238</strain>
    </source>
</reference>
<dbReference type="Proteomes" id="UP000603234">
    <property type="component" value="Unassembled WGS sequence"/>
</dbReference>